<dbReference type="RefSeq" id="WP_005212592.1">
    <property type="nucleotide sequence ID" value="NZ_KB291627.1"/>
</dbReference>
<proteinExistence type="predicted"/>
<dbReference type="STRING" id="545697.HMPREF0216_01373"/>
<keyword evidence="1" id="KW-0812">Transmembrane</keyword>
<comment type="caution">
    <text evidence="2">The sequence shown here is derived from an EMBL/GenBank/DDBJ whole genome shotgun (WGS) entry which is preliminary data.</text>
</comment>
<keyword evidence="3" id="KW-1185">Reference proteome</keyword>
<organism evidence="2 3">
    <name type="scientific">Clostridium celatum DSM 1785</name>
    <dbReference type="NCBI Taxonomy" id="545697"/>
    <lineage>
        <taxon>Bacteria</taxon>
        <taxon>Bacillati</taxon>
        <taxon>Bacillota</taxon>
        <taxon>Clostridia</taxon>
        <taxon>Eubacteriales</taxon>
        <taxon>Clostridiaceae</taxon>
        <taxon>Clostridium</taxon>
    </lineage>
</organism>
<feature type="transmembrane region" description="Helical" evidence="1">
    <location>
        <begin position="111"/>
        <end position="132"/>
    </location>
</feature>
<dbReference type="eggNOG" id="ENOG5030JGQ">
    <property type="taxonomic scope" value="Bacteria"/>
</dbReference>
<evidence type="ECO:0000313" key="3">
    <source>
        <dbReference type="Proteomes" id="UP000010420"/>
    </source>
</evidence>
<evidence type="ECO:0000313" key="2">
    <source>
        <dbReference type="EMBL" id="EKY27424.1"/>
    </source>
</evidence>
<keyword evidence="1" id="KW-0472">Membrane</keyword>
<feature type="transmembrane region" description="Helical" evidence="1">
    <location>
        <begin position="6"/>
        <end position="25"/>
    </location>
</feature>
<protein>
    <submittedName>
        <fullName evidence="2">Uncharacterized protein</fullName>
    </submittedName>
</protein>
<reference evidence="2 3" key="1">
    <citation type="submission" date="2012-05" db="EMBL/GenBank/DDBJ databases">
        <authorList>
            <person name="Weinstock G."/>
            <person name="Sodergren E."/>
            <person name="Lobos E.A."/>
            <person name="Fulton L."/>
            <person name="Fulton R."/>
            <person name="Courtney L."/>
            <person name="Fronick C."/>
            <person name="O'Laughlin M."/>
            <person name="Godfrey J."/>
            <person name="Wilson R.M."/>
            <person name="Miner T."/>
            <person name="Farmer C."/>
            <person name="Delehaunty K."/>
            <person name="Cordes M."/>
            <person name="Minx P."/>
            <person name="Tomlinson C."/>
            <person name="Chen J."/>
            <person name="Wollam A."/>
            <person name="Pepin K.H."/>
            <person name="Bhonagiri V."/>
            <person name="Zhang X."/>
            <person name="Suruliraj S."/>
            <person name="Warren W."/>
            <person name="Mitreva M."/>
            <person name="Mardis E.R."/>
            <person name="Wilson R.K."/>
        </authorList>
    </citation>
    <scope>NUCLEOTIDE SEQUENCE [LARGE SCALE GENOMIC DNA]</scope>
    <source>
        <strain evidence="2 3">DSM 1785</strain>
    </source>
</reference>
<accession>L1QHD7</accession>
<dbReference type="Proteomes" id="UP000010420">
    <property type="component" value="Unassembled WGS sequence"/>
</dbReference>
<dbReference type="EMBL" id="AMEZ01000035">
    <property type="protein sequence ID" value="EKY27424.1"/>
    <property type="molecule type" value="Genomic_DNA"/>
</dbReference>
<feature type="transmembrane region" description="Helical" evidence="1">
    <location>
        <begin position="138"/>
        <end position="155"/>
    </location>
</feature>
<dbReference type="PATRIC" id="fig|545697.3.peg.1352"/>
<name>L1QHD7_9CLOT</name>
<dbReference type="HOGENOM" id="CLU_739091_0_0_9"/>
<evidence type="ECO:0000256" key="1">
    <source>
        <dbReference type="SAM" id="Phobius"/>
    </source>
</evidence>
<sequence length="374" mass="44077">MMTFTALILIILLYIIPLNNIVYIWSESIANYIISMPQIKIPDIKIIQIIAFLISKNINVILTSIIYVLIVIYIFAILRFFICILQRVLYIKKDKDIYEKIDFYMEKYNKGLNSLNLGAKLIITIMIIVLSIFKIYDIRIYVLAIFLVLFGFKNFKKKEVKHIKTKAIDKRYKKVKNHIKEENIYKYRNIKWKYNIDPLGVEEPISFEAKIIIGYKKREEVKLNNYDYNRCIYELANQIDNACKVKELTNKQRIAVVFSLFNSIKILEDDKSFEGIIEILTLKRSNEEEIIKCIYSILTYMKFEVEELKEPLNNGKNKSVLAVSGADSEEGDHYYTKNNKKYYYCEILNSGDFYIGENKKENNTKDMSVEVPSL</sequence>
<keyword evidence="1" id="KW-1133">Transmembrane helix</keyword>
<dbReference type="AlphaFoldDB" id="L1QHD7"/>
<gene>
    <name evidence="2" type="ORF">HMPREF0216_01373</name>
</gene>